<evidence type="ECO:0000259" key="1">
    <source>
        <dbReference type="Pfam" id="PF00485"/>
    </source>
</evidence>
<protein>
    <submittedName>
        <fullName evidence="2">Phosphoribulokinase</fullName>
    </submittedName>
</protein>
<dbReference type="InterPro" id="IPR027417">
    <property type="entry name" value="P-loop_NTPase"/>
</dbReference>
<comment type="caution">
    <text evidence="2">The sequence shown here is derived from an EMBL/GenBank/DDBJ whole genome shotgun (WGS) entry which is preliminary data.</text>
</comment>
<dbReference type="GO" id="GO:0005524">
    <property type="term" value="F:ATP binding"/>
    <property type="evidence" value="ECO:0007669"/>
    <property type="project" value="InterPro"/>
</dbReference>
<dbReference type="Proteomes" id="UP000093757">
    <property type="component" value="Unassembled WGS sequence"/>
</dbReference>
<dbReference type="Gene3D" id="3.40.50.300">
    <property type="entry name" value="P-loop containing nucleotide triphosphate hydrolases"/>
    <property type="match status" value="1"/>
</dbReference>
<keyword evidence="2" id="KW-0418">Kinase</keyword>
<sequence length="315" mass="34893">MPDKSIRIRNASRQGGRRPVMLAIAGDSASGKSTVTAGLVEALGPDRCVSISTDDYHRFDRFERAQKPFTALHPSCNYIDILSQHLQLLATGQPILKPVYDHATGRLIRPQLVEPNEFIIVEGLLPLHSKLARACFDVNVFLDPSEEVRRDWKIKRDTATRGYTAAQVLAVLADRDDESAAFIRPQRAHADIVVQFAPIDGRDDPPDIPMSVSLLLRPTIQQPDLGAILQPDVTHAMHLRLARDTDGKPVDNIHVHGYASPEDNARVEKMIWHALGDKDIDAPERLGRIGADVQRSTPLAVSQMLLLHHLLDGGR</sequence>
<dbReference type="AlphaFoldDB" id="A0A1A6B8L7"/>
<reference evidence="2 3" key="1">
    <citation type="submission" date="2016-06" db="EMBL/GenBank/DDBJ databases">
        <authorList>
            <person name="Kjaerup R.B."/>
            <person name="Dalgaard T.S."/>
            <person name="Juul-Madsen H.R."/>
        </authorList>
    </citation>
    <scope>NUCLEOTIDE SEQUENCE [LARGE SCALE GENOMIC DNA]</scope>
    <source>
        <strain evidence="2 3">1245752.6</strain>
    </source>
</reference>
<evidence type="ECO:0000313" key="3">
    <source>
        <dbReference type="Proteomes" id="UP000093757"/>
    </source>
</evidence>
<dbReference type="EMBL" id="MAEM01000507">
    <property type="protein sequence ID" value="OBR98696.1"/>
    <property type="molecule type" value="Genomic_DNA"/>
</dbReference>
<dbReference type="PANTHER" id="PTHR10285">
    <property type="entry name" value="URIDINE KINASE"/>
    <property type="match status" value="1"/>
</dbReference>
<organism evidence="2 3">
    <name type="scientific">Mycobacterium gordonae</name>
    <dbReference type="NCBI Taxonomy" id="1778"/>
    <lineage>
        <taxon>Bacteria</taxon>
        <taxon>Bacillati</taxon>
        <taxon>Actinomycetota</taxon>
        <taxon>Actinomycetes</taxon>
        <taxon>Mycobacteriales</taxon>
        <taxon>Mycobacteriaceae</taxon>
        <taxon>Mycobacterium</taxon>
    </lineage>
</organism>
<name>A0A1A6B8L7_MYCGO</name>
<accession>A0A1A6B8L7</accession>
<dbReference type="RefSeq" id="WP_065136848.1">
    <property type="nucleotide sequence ID" value="NZ_MAEM01000507.1"/>
</dbReference>
<dbReference type="OrthoDB" id="9773443at2"/>
<evidence type="ECO:0000313" key="2">
    <source>
        <dbReference type="EMBL" id="OBR98696.1"/>
    </source>
</evidence>
<gene>
    <name evidence="2" type="ORF">A9W98_34010</name>
</gene>
<dbReference type="Pfam" id="PF00485">
    <property type="entry name" value="PRK"/>
    <property type="match status" value="1"/>
</dbReference>
<feature type="domain" description="Phosphoribulokinase/uridine kinase" evidence="1">
    <location>
        <begin position="22"/>
        <end position="198"/>
    </location>
</feature>
<dbReference type="SUPFAM" id="SSF52540">
    <property type="entry name" value="P-loop containing nucleoside triphosphate hydrolases"/>
    <property type="match status" value="1"/>
</dbReference>
<proteinExistence type="predicted"/>
<dbReference type="NCBIfam" id="NF005655">
    <property type="entry name" value="PRK07429.1"/>
    <property type="match status" value="1"/>
</dbReference>
<keyword evidence="2" id="KW-0808">Transferase</keyword>
<dbReference type="GO" id="GO:0016301">
    <property type="term" value="F:kinase activity"/>
    <property type="evidence" value="ECO:0007669"/>
    <property type="project" value="UniProtKB-KW"/>
</dbReference>
<dbReference type="PRINTS" id="PR00988">
    <property type="entry name" value="URIDINKINASE"/>
</dbReference>
<dbReference type="InterPro" id="IPR006083">
    <property type="entry name" value="PRK/URK"/>
</dbReference>